<proteinExistence type="predicted"/>
<dbReference type="RefSeq" id="WP_173203718.1">
    <property type="nucleotide sequence ID" value="NZ_CP053697.2"/>
</dbReference>
<gene>
    <name evidence="1" type="ORF">HNE05_01995</name>
</gene>
<dbReference type="Proteomes" id="UP000501379">
    <property type="component" value="Chromosome"/>
</dbReference>
<evidence type="ECO:0000313" key="1">
    <source>
        <dbReference type="EMBL" id="QKE62191.1"/>
    </source>
</evidence>
<accession>A0A6M8F4S5</accession>
<dbReference type="KEGG" id="pcam:HNE05_01995"/>
<dbReference type="EMBL" id="CP053697">
    <property type="protein sequence ID" value="QKE62191.1"/>
    <property type="molecule type" value="Genomic_DNA"/>
</dbReference>
<name>A0A6M8F4S5_9GAMM</name>
<sequence length="279" mass="32018">MRNRQYWSLLLAFVGFAFFSAVSQWRASERALIEPVAEERVVIAAPVLLLLFGGDRFLAANLETMRLAATGVEWGRVDNGYLTRAQYEVARLNPCHEDNFYLANGLLAWGGAESESGLVLMRASDCRFWDEFPPFFYGFNKYFFERDKQTAVQYLELAAQRSTYNAAGFRKLAIMLKVEGIKDERVALELLQNERDQTRDPKLKDMLAKRAVRLEGLVVLREAQRQYEKLTGQALEEPLQLLKVGLLEVFPEDPLKLGYEFIDGRFMLKKLKVAGVEER</sequence>
<evidence type="ECO:0000313" key="2">
    <source>
        <dbReference type="Proteomes" id="UP000501379"/>
    </source>
</evidence>
<reference evidence="1" key="1">
    <citation type="submission" date="2020-07" db="EMBL/GenBank/DDBJ databases">
        <title>Nitrate ammonifying Pseudomonas campi sp. nov. isolated from German agricultural grassland.</title>
        <authorList>
            <person name="Timsy T."/>
            <person name="Ulrich A."/>
            <person name="Spanner T."/>
            <person name="Foesel B."/>
            <person name="Kolb S."/>
            <person name="Horn M.A."/>
            <person name="Behrendt U."/>
        </authorList>
    </citation>
    <scope>NUCLEOTIDE SEQUENCE</scope>
    <source>
        <strain evidence="1">S1-A32-2</strain>
    </source>
</reference>
<organism evidence="1 2">
    <name type="scientific">Aquipseudomonas campi</name>
    <dbReference type="NCBI Taxonomy" id="2731681"/>
    <lineage>
        <taxon>Bacteria</taxon>
        <taxon>Pseudomonadati</taxon>
        <taxon>Pseudomonadota</taxon>
        <taxon>Gammaproteobacteria</taxon>
        <taxon>Pseudomonadales</taxon>
        <taxon>Pseudomonadaceae</taxon>
        <taxon>Aquipseudomonas</taxon>
    </lineage>
</organism>
<keyword evidence="2" id="KW-1185">Reference proteome</keyword>
<dbReference type="AlphaFoldDB" id="A0A6M8F4S5"/>
<protein>
    <submittedName>
        <fullName evidence="1">Uncharacterized protein</fullName>
    </submittedName>
</protein>